<evidence type="ECO:0000259" key="3">
    <source>
        <dbReference type="Pfam" id="PF00586"/>
    </source>
</evidence>
<evidence type="ECO:0000259" key="4">
    <source>
        <dbReference type="Pfam" id="PF02769"/>
    </source>
</evidence>
<evidence type="ECO:0000256" key="2">
    <source>
        <dbReference type="HAMAP-Rule" id="MF_02128"/>
    </source>
</evidence>
<feature type="binding site" evidence="2">
    <location>
        <position position="28"/>
    </location>
    <ligand>
        <name>Mg(2+)</name>
        <dbReference type="ChEBI" id="CHEBI:18420"/>
        <label>3</label>
    </ligand>
</feature>
<dbReference type="InterPro" id="IPR036921">
    <property type="entry name" value="PurM-like_N_sf"/>
</dbReference>
<organism evidence="5 6">
    <name type="scientific">Candidatus Terasakiella magnetica</name>
    <dbReference type="NCBI Taxonomy" id="1867952"/>
    <lineage>
        <taxon>Bacteria</taxon>
        <taxon>Pseudomonadati</taxon>
        <taxon>Pseudomonadota</taxon>
        <taxon>Alphaproteobacteria</taxon>
        <taxon>Rhodospirillales</taxon>
        <taxon>Terasakiellaceae</taxon>
        <taxon>Terasakiella</taxon>
    </lineage>
</organism>
<dbReference type="CDD" id="cd02194">
    <property type="entry name" value="ThiL"/>
    <property type="match status" value="1"/>
</dbReference>
<gene>
    <name evidence="2 5" type="primary">thiL</name>
    <name evidence="5" type="ORF">MTBPR1_10374</name>
</gene>
<dbReference type="PANTHER" id="PTHR30270">
    <property type="entry name" value="THIAMINE-MONOPHOSPHATE KINASE"/>
    <property type="match status" value="1"/>
</dbReference>
<dbReference type="GO" id="GO:0009228">
    <property type="term" value="P:thiamine biosynthetic process"/>
    <property type="evidence" value="ECO:0007669"/>
    <property type="project" value="UniProtKB-KW"/>
</dbReference>
<feature type="binding site" evidence="2">
    <location>
        <position position="43"/>
    </location>
    <ligand>
        <name>Mg(2+)</name>
        <dbReference type="ChEBI" id="CHEBI:18420"/>
        <label>4</label>
    </ligand>
</feature>
<keyword evidence="2" id="KW-0479">Metal-binding</keyword>
<dbReference type="PANTHER" id="PTHR30270:SF0">
    <property type="entry name" value="THIAMINE-MONOPHOSPHATE KINASE"/>
    <property type="match status" value="1"/>
</dbReference>
<dbReference type="PIRSF" id="PIRSF005303">
    <property type="entry name" value="Thiam_monoph_kin"/>
    <property type="match status" value="1"/>
</dbReference>
<dbReference type="Proteomes" id="UP000231658">
    <property type="component" value="Unassembled WGS sequence"/>
</dbReference>
<feature type="domain" description="PurM-like C-terminal" evidence="4">
    <location>
        <begin position="151"/>
        <end position="298"/>
    </location>
</feature>
<dbReference type="Pfam" id="PF02769">
    <property type="entry name" value="AIRS_C"/>
    <property type="match status" value="1"/>
</dbReference>
<dbReference type="EMBL" id="FLYE01000001">
    <property type="protein sequence ID" value="SCA55127.1"/>
    <property type="molecule type" value="Genomic_DNA"/>
</dbReference>
<name>A0A1C3RCW5_9PROT</name>
<dbReference type="Gene3D" id="3.90.650.10">
    <property type="entry name" value="PurM-like C-terminal domain"/>
    <property type="match status" value="1"/>
</dbReference>
<evidence type="ECO:0000256" key="1">
    <source>
        <dbReference type="ARBA" id="ARBA00022977"/>
    </source>
</evidence>
<dbReference type="RefSeq" id="WP_083222821.1">
    <property type="nucleotide sequence ID" value="NZ_FLYE01000001.1"/>
</dbReference>
<comment type="function">
    <text evidence="2">Catalyzes the ATP-dependent phosphorylation of thiamine-monophosphate (TMP) to form thiamine-pyrophosphate (TPP), the active form of vitamin B1.</text>
</comment>
<feature type="binding site" evidence="2">
    <location>
        <position position="147"/>
    </location>
    <ligand>
        <name>ATP</name>
        <dbReference type="ChEBI" id="CHEBI:30616"/>
    </ligand>
</feature>
<dbReference type="UniPathway" id="UPA00060">
    <property type="reaction ID" value="UER00142"/>
</dbReference>
<dbReference type="EC" id="2.7.4.16" evidence="2"/>
<feature type="binding site" evidence="2">
    <location>
        <position position="209"/>
    </location>
    <ligand>
        <name>Mg(2+)</name>
        <dbReference type="ChEBI" id="CHEBI:18420"/>
        <label>3</label>
    </ligand>
</feature>
<dbReference type="GO" id="GO:0005524">
    <property type="term" value="F:ATP binding"/>
    <property type="evidence" value="ECO:0007669"/>
    <property type="project" value="UniProtKB-UniRule"/>
</dbReference>
<keyword evidence="2" id="KW-0460">Magnesium</keyword>
<proteinExistence type="inferred from homology"/>
<comment type="catalytic activity">
    <reaction evidence="2">
        <text>thiamine phosphate + ATP = thiamine diphosphate + ADP</text>
        <dbReference type="Rhea" id="RHEA:15913"/>
        <dbReference type="ChEBI" id="CHEBI:30616"/>
        <dbReference type="ChEBI" id="CHEBI:37575"/>
        <dbReference type="ChEBI" id="CHEBI:58937"/>
        <dbReference type="ChEBI" id="CHEBI:456216"/>
        <dbReference type="EC" id="2.7.4.16"/>
    </reaction>
</comment>
<feature type="binding site" evidence="2">
    <location>
        <position position="121"/>
    </location>
    <ligand>
        <name>Mg(2+)</name>
        <dbReference type="ChEBI" id="CHEBI:18420"/>
        <label>1</label>
    </ligand>
</feature>
<keyword evidence="2 5" id="KW-0808">Transferase</keyword>
<keyword evidence="2" id="KW-0547">Nucleotide-binding</keyword>
<dbReference type="NCBIfam" id="TIGR01379">
    <property type="entry name" value="thiL"/>
    <property type="match status" value="1"/>
</dbReference>
<keyword evidence="2 5" id="KW-0418">Kinase</keyword>
<dbReference type="GO" id="GO:0009229">
    <property type="term" value="P:thiamine diphosphate biosynthetic process"/>
    <property type="evidence" value="ECO:0007669"/>
    <property type="project" value="UniProtKB-UniRule"/>
</dbReference>
<comment type="similarity">
    <text evidence="2">Belongs to the thiamine-monophosphate kinase family.</text>
</comment>
<comment type="miscellaneous">
    <text evidence="2">Reaction mechanism of ThiL seems to utilize a direct, inline transfer of the gamma-phosphate of ATP to TMP rather than a phosphorylated enzyme intermediate.</text>
</comment>
<keyword evidence="6" id="KW-1185">Reference proteome</keyword>
<feature type="binding site" evidence="2">
    <location>
        <position position="73"/>
    </location>
    <ligand>
        <name>Mg(2+)</name>
        <dbReference type="ChEBI" id="CHEBI:18420"/>
        <label>3</label>
    </ligand>
</feature>
<reference evidence="5 6" key="1">
    <citation type="submission" date="2016-07" db="EMBL/GenBank/DDBJ databases">
        <authorList>
            <person name="Lefevre C.T."/>
        </authorList>
    </citation>
    <scope>NUCLEOTIDE SEQUENCE [LARGE SCALE GENOMIC DNA]</scope>
    <source>
        <strain evidence="5">PR1</strain>
    </source>
</reference>
<feature type="binding site" evidence="2">
    <location>
        <position position="45"/>
    </location>
    <ligand>
        <name>Mg(2+)</name>
        <dbReference type="ChEBI" id="CHEBI:18420"/>
        <label>2</label>
    </ligand>
</feature>
<evidence type="ECO:0000313" key="6">
    <source>
        <dbReference type="Proteomes" id="UP000231658"/>
    </source>
</evidence>
<accession>A0A1C3RCW5</accession>
<feature type="binding site" evidence="2">
    <location>
        <position position="313"/>
    </location>
    <ligand>
        <name>substrate</name>
    </ligand>
</feature>
<keyword evidence="1 2" id="KW-0784">Thiamine biosynthesis</keyword>
<feature type="binding site" evidence="2">
    <location>
        <position position="73"/>
    </location>
    <ligand>
        <name>Mg(2+)</name>
        <dbReference type="ChEBI" id="CHEBI:18420"/>
        <label>2</label>
    </ligand>
</feature>
<feature type="binding site" evidence="2">
    <location>
        <position position="73"/>
    </location>
    <ligand>
        <name>Mg(2+)</name>
        <dbReference type="ChEBI" id="CHEBI:18420"/>
        <label>4</label>
    </ligand>
</feature>
<feature type="binding site" evidence="2">
    <location>
        <position position="45"/>
    </location>
    <ligand>
        <name>Mg(2+)</name>
        <dbReference type="ChEBI" id="CHEBI:18420"/>
        <label>1</label>
    </ligand>
</feature>
<dbReference type="InterPro" id="IPR010918">
    <property type="entry name" value="PurM-like_C_dom"/>
</dbReference>
<evidence type="ECO:0000313" key="5">
    <source>
        <dbReference type="EMBL" id="SCA55127.1"/>
    </source>
</evidence>
<dbReference type="InterPro" id="IPR006283">
    <property type="entry name" value="ThiL-like"/>
</dbReference>
<dbReference type="InterPro" id="IPR016188">
    <property type="entry name" value="PurM-like_N"/>
</dbReference>
<dbReference type="Gene3D" id="3.30.1330.10">
    <property type="entry name" value="PurM-like, N-terminal domain"/>
    <property type="match status" value="1"/>
</dbReference>
<feature type="binding site" evidence="2">
    <location>
        <position position="212"/>
    </location>
    <ligand>
        <name>Mg(2+)</name>
        <dbReference type="ChEBI" id="CHEBI:18420"/>
        <label>5</label>
    </ligand>
</feature>
<dbReference type="OrthoDB" id="9802811at2"/>
<feature type="binding site" evidence="2">
    <location>
        <position position="44"/>
    </location>
    <ligand>
        <name>Mg(2+)</name>
        <dbReference type="ChEBI" id="CHEBI:18420"/>
        <label>1</label>
    </ligand>
</feature>
<dbReference type="HAMAP" id="MF_02128">
    <property type="entry name" value="TMP_kinase"/>
    <property type="match status" value="1"/>
</dbReference>
<feature type="binding site" evidence="2">
    <location>
        <position position="28"/>
    </location>
    <ligand>
        <name>Mg(2+)</name>
        <dbReference type="ChEBI" id="CHEBI:18420"/>
        <label>4</label>
    </ligand>
</feature>
<feature type="binding site" evidence="2">
    <location>
        <position position="52"/>
    </location>
    <ligand>
        <name>substrate</name>
    </ligand>
</feature>
<dbReference type="STRING" id="1867952.MTBPR1_10374"/>
<feature type="binding site" evidence="2">
    <location>
        <position position="257"/>
    </location>
    <ligand>
        <name>substrate</name>
    </ligand>
</feature>
<dbReference type="SUPFAM" id="SSF55326">
    <property type="entry name" value="PurM N-terminal domain-like"/>
    <property type="match status" value="1"/>
</dbReference>
<dbReference type="AlphaFoldDB" id="A0A1C3RCW5"/>
<keyword evidence="2" id="KW-0067">ATP-binding</keyword>
<feature type="domain" description="PurM-like N-terminal" evidence="3">
    <location>
        <begin position="27"/>
        <end position="139"/>
    </location>
</feature>
<dbReference type="GO" id="GO:0009030">
    <property type="term" value="F:thiamine-phosphate kinase activity"/>
    <property type="evidence" value="ECO:0007669"/>
    <property type="project" value="UniProtKB-UniRule"/>
</dbReference>
<comment type="pathway">
    <text evidence="2">Cofactor biosynthesis; thiamine diphosphate biosynthesis; thiamine diphosphate from thiamine phosphate: step 1/1.</text>
</comment>
<dbReference type="InterPro" id="IPR036676">
    <property type="entry name" value="PurM-like_C_sf"/>
</dbReference>
<dbReference type="SUPFAM" id="SSF56042">
    <property type="entry name" value="PurM C-terminal domain-like"/>
    <property type="match status" value="1"/>
</dbReference>
<dbReference type="GO" id="GO:0000287">
    <property type="term" value="F:magnesium ion binding"/>
    <property type="evidence" value="ECO:0007669"/>
    <property type="project" value="UniProtKB-UniRule"/>
</dbReference>
<comment type="caution">
    <text evidence="2">Lacks conserved residue(s) required for the propagation of feature annotation.</text>
</comment>
<protein>
    <recommendedName>
        <fullName evidence="2">Thiamine-monophosphate kinase</fullName>
        <shortName evidence="2">TMP kinase</shortName>
        <shortName evidence="2">Thiamine-phosphate kinase</shortName>
        <ecNumber evidence="2">2.7.4.16</ecNumber>
    </recommendedName>
</protein>
<dbReference type="Pfam" id="PF00586">
    <property type="entry name" value="AIRS"/>
    <property type="match status" value="1"/>
</dbReference>
<feature type="binding site" evidence="2">
    <location>
        <position position="211"/>
    </location>
    <ligand>
        <name>ATP</name>
        <dbReference type="ChEBI" id="CHEBI:30616"/>
    </ligand>
</feature>
<sequence length="316" mass="33887">MLGEFEQIAQIMAPLAQKAKGAFALKNDAAVFHHGAGEEIVVTTDTLVAGVHFFANDAPVLIAKKLLGVNLSDLASMGARPTHYTLNASYPKDITTDWIKSFASGLGEMQDNFDICLLGGDTTHTIGPLTLSLTAFGTISQGMSLPRLGARVGDLVCVSGTIGDAALGLLVAQGKLEDQRGHLLKRYHVPIPRIHLGQELVGLAKTCLDISDGLVTDMAHMQVGIDIELSKIPLSKAAQQALEKDSSLLNSILNGGDDYELLFTIAPEDREKLLESAKKTNTDISIIGRITEQKALRLMKEDGTCLSNITPGYRHF</sequence>
<feature type="binding site" evidence="2">
    <location>
        <begin position="120"/>
        <end position="121"/>
    </location>
    <ligand>
        <name>ATP</name>
        <dbReference type="ChEBI" id="CHEBI:30616"/>
    </ligand>
</feature>